<accession>A0A564FYB4</accession>
<dbReference type="EMBL" id="CABFVH010000015">
    <property type="protein sequence ID" value="VUF12982.1"/>
    <property type="molecule type" value="Genomic_DNA"/>
</dbReference>
<dbReference type="Proteomes" id="UP001055303">
    <property type="component" value="Unassembled WGS sequence"/>
</dbReference>
<evidence type="ECO:0000313" key="2">
    <source>
        <dbReference type="EMBL" id="VUF12982.1"/>
    </source>
</evidence>
<evidence type="ECO:0000313" key="3">
    <source>
        <dbReference type="Proteomes" id="UP000401717"/>
    </source>
</evidence>
<reference evidence="1" key="2">
    <citation type="journal article" date="2021" name="Front. Microbiol.">
        <title>Comprehensive Comparative Genomics and Phenotyping of Methylobacterium Species.</title>
        <authorList>
            <person name="Alessa O."/>
            <person name="Ogura Y."/>
            <person name="Fujitani Y."/>
            <person name="Takami H."/>
            <person name="Hayashi T."/>
            <person name="Sahin N."/>
            <person name="Tani A."/>
        </authorList>
    </citation>
    <scope>NUCLEOTIDE SEQUENCE</scope>
    <source>
        <strain evidence="1">DSM 22415</strain>
    </source>
</reference>
<dbReference type="OrthoDB" id="7279889at2"/>
<proteinExistence type="predicted"/>
<dbReference type="AlphaFoldDB" id="A0A564FYB4"/>
<dbReference type="RefSeq" id="WP_144764595.1">
    <property type="nucleotide sequence ID" value="NZ_BPQI01000004.1"/>
</dbReference>
<organism evidence="2 3">
    <name type="scientific">Methylobacterium dankookense</name>
    <dbReference type="NCBI Taxonomy" id="560405"/>
    <lineage>
        <taxon>Bacteria</taxon>
        <taxon>Pseudomonadati</taxon>
        <taxon>Pseudomonadota</taxon>
        <taxon>Alphaproteobacteria</taxon>
        <taxon>Hyphomicrobiales</taxon>
        <taxon>Methylobacteriaceae</taxon>
        <taxon>Methylobacterium</taxon>
    </lineage>
</organism>
<evidence type="ECO:0000313" key="1">
    <source>
        <dbReference type="EMBL" id="GJD54287.1"/>
    </source>
</evidence>
<evidence type="ECO:0000313" key="4">
    <source>
        <dbReference type="Proteomes" id="UP001055303"/>
    </source>
</evidence>
<sequence length="225" mass="25129">MSGLDLFNKNNTRDDVKKRILDQISNSPKAGIGPSWFAEVVSEICVEINAINDKIADLQSNHDVLEGLKILDNRLASEINPSKKPLDAPNRIKLVSNELWDPADGFYAVEWDSEGIPFRWTGPHRAFRFLVTFNRDASARLVLTALFSHAKFEMAKVLCRIDGKLEPVQVTELERSHELHADVPAKPGSRTLLVEFELPDVQPAAHPDPRVLGIAVHSLTIKTHS</sequence>
<gene>
    <name evidence="1" type="ORF">IFDJLNFL_0155</name>
    <name evidence="2" type="ORF">MTDSW087_02677</name>
</gene>
<keyword evidence="4" id="KW-1185">Reference proteome</keyword>
<reference evidence="1" key="3">
    <citation type="submission" date="2021-08" db="EMBL/GenBank/DDBJ databases">
        <authorList>
            <person name="Tani A."/>
            <person name="Ola A."/>
            <person name="Ogura Y."/>
            <person name="Katsura K."/>
            <person name="Hayashi T."/>
        </authorList>
    </citation>
    <scope>NUCLEOTIDE SEQUENCE</scope>
    <source>
        <strain evidence="1">DSM 22415</strain>
    </source>
</reference>
<dbReference type="Proteomes" id="UP000401717">
    <property type="component" value="Unassembled WGS sequence"/>
</dbReference>
<name>A0A564FYB4_9HYPH</name>
<protein>
    <submittedName>
        <fullName evidence="2">Uncharacterized protein</fullName>
    </submittedName>
</protein>
<dbReference type="EMBL" id="BPQI01000004">
    <property type="protein sequence ID" value="GJD54287.1"/>
    <property type="molecule type" value="Genomic_DNA"/>
</dbReference>
<reference evidence="2 3" key="1">
    <citation type="submission" date="2019-06" db="EMBL/GenBank/DDBJ databases">
        <authorList>
            <person name="Rodrigo-Torres L."/>
            <person name="Arahal R. D."/>
            <person name="Lucena T."/>
        </authorList>
    </citation>
    <scope>NUCLEOTIDE SEQUENCE [LARGE SCALE GENOMIC DNA]</scope>
    <source>
        <strain evidence="2 3">SW08-7</strain>
    </source>
</reference>